<evidence type="ECO:0000313" key="2">
    <source>
        <dbReference type="Proteomes" id="UP001059546"/>
    </source>
</evidence>
<evidence type="ECO:0000313" key="1">
    <source>
        <dbReference type="EMBL" id="UTX44337.1"/>
    </source>
</evidence>
<gene>
    <name evidence="1" type="ORF">GPU96_11g21360</name>
</gene>
<proteinExistence type="predicted"/>
<name>A0A9Q9C842_ENCHE</name>
<accession>A0A9Q9C842</accession>
<dbReference type="AlphaFoldDB" id="A0A9Q9C842"/>
<organism evidence="1 2">
    <name type="scientific">Encephalitozoon hellem</name>
    <name type="common">Microsporidian parasite</name>
    <dbReference type="NCBI Taxonomy" id="27973"/>
    <lineage>
        <taxon>Eukaryota</taxon>
        <taxon>Fungi</taxon>
        <taxon>Fungi incertae sedis</taxon>
        <taxon>Microsporidia</taxon>
        <taxon>Unikaryonidae</taxon>
        <taxon>Encephalitozoon</taxon>
    </lineage>
</organism>
<sequence length="326" mass="39153">MDVWIKNFLKIKQDHTDPSDYEKFFTCFRDYLARHPSSHHKVSKLLVKALDVFKNVQLISISYRLLYCIGIELEIPESTLKKHFRNSYLREHMFPLLDRVSPGLFDSALLKLLRNPHYECKNFFSLMKSKKSWVMEFLSLRERRFARKQMMLMIHTEIFHSMDYFVTFFGHKDRSLSFLAFETFKLFVEGFVRRERENASERQEAPVLLHKEGMFSVWWDYERTWISLEMRLEVESPTNFLIHFTDFMLEKEKLLELISAGNKSGVESILRRYIDLREPLSIPNFRWASEVPQGSEPLRGEWVEEICFEYLFDGKTYKEITDCIEI</sequence>
<dbReference type="Proteomes" id="UP001059546">
    <property type="component" value="Chromosome XI"/>
</dbReference>
<protein>
    <submittedName>
        <fullName evidence="1">Serine/threonine-protein phosphatase 2A subunit alpha</fullName>
    </submittedName>
</protein>
<reference evidence="1" key="1">
    <citation type="submission" date="2021-05" db="EMBL/GenBank/DDBJ databases">
        <title>Encephalitozoon hellem ATCC 50604 Complete Genome.</title>
        <authorList>
            <person name="Mascarenhas dos Santos A.C."/>
            <person name="Julian A.T."/>
            <person name="Pombert J.-F."/>
        </authorList>
    </citation>
    <scope>NUCLEOTIDE SEQUENCE</scope>
    <source>
        <strain evidence="1">ATCC 50604</strain>
    </source>
</reference>
<dbReference type="EMBL" id="CP075157">
    <property type="protein sequence ID" value="UTX44337.1"/>
    <property type="molecule type" value="Genomic_DNA"/>
</dbReference>